<gene>
    <name evidence="1" type="ORF">NMOB1V02_LOCUS5486</name>
</gene>
<dbReference type="AlphaFoldDB" id="A0A7R9GEC5"/>
<dbReference type="EMBL" id="CAJPEX010001001">
    <property type="protein sequence ID" value="CAG0917914.1"/>
    <property type="molecule type" value="Genomic_DNA"/>
</dbReference>
<organism evidence="1">
    <name type="scientific">Notodromas monacha</name>
    <dbReference type="NCBI Taxonomy" id="399045"/>
    <lineage>
        <taxon>Eukaryota</taxon>
        <taxon>Metazoa</taxon>
        <taxon>Ecdysozoa</taxon>
        <taxon>Arthropoda</taxon>
        <taxon>Crustacea</taxon>
        <taxon>Oligostraca</taxon>
        <taxon>Ostracoda</taxon>
        <taxon>Podocopa</taxon>
        <taxon>Podocopida</taxon>
        <taxon>Cypridocopina</taxon>
        <taxon>Cypridoidea</taxon>
        <taxon>Cyprididae</taxon>
        <taxon>Notodromas</taxon>
    </lineage>
</organism>
<sequence length="298" mass="33737">MNIETTPKPIKHGNRITEKTPKILKDNKLLCYMCTSEEECSLGGTLATCESEDTSCETHYPSSLKDRYRVTCYTCASEPACQRGGVRTICDNHEGCVVVYTDSSMENTTAKSCSSNALHNECKEEQTPAGNFVCYCIGDKCNKKNVPDFAKRLKKSNQQTAHESMMLEEKQNSDMDIMAKKFKKSPRTDNTFLNVRPRAISAWQHNETMTTPFQVFPSIFKMMQRRISTSTDGFDENNLAMYTTISNAPALKVPAKEVGRTLPEKNTQDTDFLDSYDHRSDFLQQLRDLEMANGTFQL</sequence>
<protein>
    <submittedName>
        <fullName evidence="1">Uncharacterized protein</fullName>
    </submittedName>
</protein>
<dbReference type="EMBL" id="OA883038">
    <property type="protein sequence ID" value="CAD7277762.1"/>
    <property type="molecule type" value="Genomic_DNA"/>
</dbReference>
<evidence type="ECO:0000313" key="2">
    <source>
        <dbReference type="Proteomes" id="UP000678499"/>
    </source>
</evidence>
<reference evidence="1" key="1">
    <citation type="submission" date="2020-11" db="EMBL/GenBank/DDBJ databases">
        <authorList>
            <person name="Tran Van P."/>
        </authorList>
    </citation>
    <scope>NUCLEOTIDE SEQUENCE</scope>
</reference>
<accession>A0A7R9GEC5</accession>
<keyword evidence="2" id="KW-1185">Reference proteome</keyword>
<dbReference type="Proteomes" id="UP000678499">
    <property type="component" value="Unassembled WGS sequence"/>
</dbReference>
<proteinExistence type="predicted"/>
<evidence type="ECO:0000313" key="1">
    <source>
        <dbReference type="EMBL" id="CAD7277762.1"/>
    </source>
</evidence>
<name>A0A7R9GEC5_9CRUS</name>